<dbReference type="AlphaFoldDB" id="A0A2X3F8M9"/>
<evidence type="ECO:0000313" key="3">
    <source>
        <dbReference type="Proteomes" id="UP000251088"/>
    </source>
</evidence>
<keyword evidence="1" id="KW-0175">Coiled coil</keyword>
<dbReference type="Proteomes" id="UP000251088">
    <property type="component" value="Unassembled WGS sequence"/>
</dbReference>
<evidence type="ECO:0000256" key="1">
    <source>
        <dbReference type="SAM" id="Coils"/>
    </source>
</evidence>
<protein>
    <submittedName>
        <fullName evidence="2">Uncharacterized protein</fullName>
    </submittedName>
</protein>
<sequence length="101" mass="11573">MILIFEAITQAGRVPARKFESEITKAYEALNKANQALRKELMSLTANPPEGELLNDKMKDTAIGIMELIPLKNNTVKGFKKTYVRSDKIKQQWRTYKLSRS</sequence>
<evidence type="ECO:0000313" key="2">
    <source>
        <dbReference type="EMBL" id="SQC42365.1"/>
    </source>
</evidence>
<reference evidence="2 3" key="1">
    <citation type="submission" date="2018-06" db="EMBL/GenBank/DDBJ databases">
        <authorList>
            <consortium name="Pathogen Informatics"/>
            <person name="Doyle S."/>
        </authorList>
    </citation>
    <scope>NUCLEOTIDE SEQUENCE [LARGE SCALE GENOMIC DNA]</scope>
    <source>
        <strain evidence="2 3">NCTC9128</strain>
    </source>
</reference>
<name>A0A2X3F8M9_KLEPN</name>
<feature type="coiled-coil region" evidence="1">
    <location>
        <begin position="16"/>
        <end position="47"/>
    </location>
</feature>
<dbReference type="EMBL" id="UAWN01000018">
    <property type="protein sequence ID" value="SQC42365.1"/>
    <property type="molecule type" value="Genomic_DNA"/>
</dbReference>
<accession>A0A2X3F8M9</accession>
<gene>
    <name evidence="2" type="ORF">NCTC9128_07795</name>
</gene>
<organism evidence="2 3">
    <name type="scientific">Klebsiella pneumoniae</name>
    <dbReference type="NCBI Taxonomy" id="573"/>
    <lineage>
        <taxon>Bacteria</taxon>
        <taxon>Pseudomonadati</taxon>
        <taxon>Pseudomonadota</taxon>
        <taxon>Gammaproteobacteria</taxon>
        <taxon>Enterobacterales</taxon>
        <taxon>Enterobacteriaceae</taxon>
        <taxon>Klebsiella/Raoultella group</taxon>
        <taxon>Klebsiella</taxon>
        <taxon>Klebsiella pneumoniae complex</taxon>
    </lineage>
</organism>
<proteinExistence type="predicted"/>